<evidence type="ECO:0000313" key="2">
    <source>
        <dbReference type="Proteomes" id="UP000000304"/>
    </source>
</evidence>
<dbReference type="EMBL" id="CM000363">
    <property type="protein sequence ID" value="EDX09342.1"/>
    <property type="molecule type" value="Genomic_DNA"/>
</dbReference>
<gene>
    <name evidence="1" type="primary">Dsim\GD13180</name>
    <name evidence="1" type="ORF">Dsim_GD13180</name>
</gene>
<protein>
    <submittedName>
        <fullName evidence="1">GD13180</fullName>
    </submittedName>
</protein>
<accession>B4QRN1</accession>
<sequence length="56" mass="6341">MNNDSNNDNGNNLELCASARKWQAGKNNSNSSDSIKTTITERTKVLLFGFKENRRH</sequence>
<proteinExistence type="predicted"/>
<name>B4QRN1_DROSI</name>
<organism evidence="1 2">
    <name type="scientific">Drosophila simulans</name>
    <name type="common">Fruit fly</name>
    <dbReference type="NCBI Taxonomy" id="7240"/>
    <lineage>
        <taxon>Eukaryota</taxon>
        <taxon>Metazoa</taxon>
        <taxon>Ecdysozoa</taxon>
        <taxon>Arthropoda</taxon>
        <taxon>Hexapoda</taxon>
        <taxon>Insecta</taxon>
        <taxon>Pterygota</taxon>
        <taxon>Neoptera</taxon>
        <taxon>Endopterygota</taxon>
        <taxon>Diptera</taxon>
        <taxon>Brachycera</taxon>
        <taxon>Muscomorpha</taxon>
        <taxon>Ephydroidea</taxon>
        <taxon>Drosophilidae</taxon>
        <taxon>Drosophila</taxon>
        <taxon>Sophophora</taxon>
    </lineage>
</organism>
<dbReference type="HOGENOM" id="CLU_3016466_0_0_1"/>
<keyword evidence="2" id="KW-1185">Reference proteome</keyword>
<evidence type="ECO:0000313" key="1">
    <source>
        <dbReference type="EMBL" id="EDX09342.1"/>
    </source>
</evidence>
<dbReference type="AlphaFoldDB" id="B4QRN1"/>
<dbReference type="Proteomes" id="UP000000304">
    <property type="component" value="Chromosome 3L"/>
</dbReference>
<reference evidence="1 2" key="1">
    <citation type="journal article" date="2007" name="Nature">
        <title>Evolution of genes and genomes on the Drosophila phylogeny.</title>
        <authorList>
            <consortium name="Drosophila 12 Genomes Consortium"/>
            <person name="Clark A.G."/>
            <person name="Eisen M.B."/>
            <person name="Smith D.R."/>
            <person name="Bergman C.M."/>
            <person name="Oliver B."/>
            <person name="Markow T.A."/>
            <person name="Kaufman T.C."/>
            <person name="Kellis M."/>
            <person name="Gelbart W."/>
            <person name="Iyer V.N."/>
            <person name="Pollard D.A."/>
            <person name="Sackton T.B."/>
            <person name="Larracuente A.M."/>
            <person name="Singh N.D."/>
            <person name="Abad J.P."/>
            <person name="Abt D.N."/>
            <person name="Adryan B."/>
            <person name="Aguade M."/>
            <person name="Akashi H."/>
            <person name="Anderson W.W."/>
            <person name="Aquadro C.F."/>
            <person name="Ardell D.H."/>
            <person name="Arguello R."/>
            <person name="Artieri C.G."/>
            <person name="Barbash D.A."/>
            <person name="Barker D."/>
            <person name="Barsanti P."/>
            <person name="Batterham P."/>
            <person name="Batzoglou S."/>
            <person name="Begun D."/>
            <person name="Bhutkar A."/>
            <person name="Blanco E."/>
            <person name="Bosak S.A."/>
            <person name="Bradley R.K."/>
            <person name="Brand A.D."/>
            <person name="Brent M.R."/>
            <person name="Brooks A.N."/>
            <person name="Brown R.H."/>
            <person name="Butlin R.K."/>
            <person name="Caggese C."/>
            <person name="Calvi B.R."/>
            <person name="Bernardo de Carvalho A."/>
            <person name="Caspi A."/>
            <person name="Castrezana S."/>
            <person name="Celniker S.E."/>
            <person name="Chang J.L."/>
            <person name="Chapple C."/>
            <person name="Chatterji S."/>
            <person name="Chinwalla A."/>
            <person name="Civetta A."/>
            <person name="Clifton S.W."/>
            <person name="Comeron J.M."/>
            <person name="Costello J.C."/>
            <person name="Coyne J.A."/>
            <person name="Daub J."/>
            <person name="David R.G."/>
            <person name="Delcher A.L."/>
            <person name="Delehaunty K."/>
            <person name="Do C.B."/>
            <person name="Ebling H."/>
            <person name="Edwards K."/>
            <person name="Eickbush T."/>
            <person name="Evans J.D."/>
            <person name="Filipski A."/>
            <person name="Findeiss S."/>
            <person name="Freyhult E."/>
            <person name="Fulton L."/>
            <person name="Fulton R."/>
            <person name="Garcia A.C."/>
            <person name="Gardiner A."/>
            <person name="Garfield D.A."/>
            <person name="Garvin B.E."/>
            <person name="Gibson G."/>
            <person name="Gilbert D."/>
            <person name="Gnerre S."/>
            <person name="Godfrey J."/>
            <person name="Good R."/>
            <person name="Gotea V."/>
            <person name="Gravely B."/>
            <person name="Greenberg A.J."/>
            <person name="Griffiths-Jones S."/>
            <person name="Gross S."/>
            <person name="Guigo R."/>
            <person name="Gustafson E.A."/>
            <person name="Haerty W."/>
            <person name="Hahn M.W."/>
            <person name="Halligan D.L."/>
            <person name="Halpern A.L."/>
            <person name="Halter G.M."/>
            <person name="Han M.V."/>
            <person name="Heger A."/>
            <person name="Hillier L."/>
            <person name="Hinrichs A.S."/>
            <person name="Holmes I."/>
            <person name="Hoskins R.A."/>
            <person name="Hubisz M.J."/>
            <person name="Hultmark D."/>
            <person name="Huntley M.A."/>
            <person name="Jaffe D.B."/>
            <person name="Jagadeeshan S."/>
            <person name="Jeck W.R."/>
            <person name="Johnson J."/>
            <person name="Jones C.D."/>
            <person name="Jordan W.C."/>
            <person name="Karpen G.H."/>
            <person name="Kataoka E."/>
            <person name="Keightley P.D."/>
            <person name="Kheradpour P."/>
            <person name="Kirkness E.F."/>
            <person name="Koerich L.B."/>
            <person name="Kristiansen K."/>
            <person name="Kudrna D."/>
            <person name="Kulathinal R.J."/>
            <person name="Kumar S."/>
            <person name="Kwok R."/>
            <person name="Lander E."/>
            <person name="Langley C.H."/>
            <person name="Lapoint R."/>
            <person name="Lazzaro B.P."/>
            <person name="Lee S.J."/>
            <person name="Levesque L."/>
            <person name="Li R."/>
            <person name="Lin C.F."/>
            <person name="Lin M.F."/>
            <person name="Lindblad-Toh K."/>
            <person name="Llopart A."/>
            <person name="Long M."/>
            <person name="Low L."/>
            <person name="Lozovsky E."/>
            <person name="Lu J."/>
            <person name="Luo M."/>
            <person name="Machado C.A."/>
            <person name="Makalowski W."/>
            <person name="Marzo M."/>
            <person name="Matsuda M."/>
            <person name="Matzkin L."/>
            <person name="McAllister B."/>
            <person name="McBride C.S."/>
            <person name="McKernan B."/>
            <person name="McKernan K."/>
            <person name="Mendez-Lago M."/>
            <person name="Minx P."/>
            <person name="Mollenhauer M.U."/>
            <person name="Montooth K."/>
            <person name="Mount S.M."/>
            <person name="Mu X."/>
            <person name="Myers E."/>
            <person name="Negre B."/>
            <person name="Newfeld S."/>
            <person name="Nielsen R."/>
            <person name="Noor M.A."/>
            <person name="O'Grady P."/>
            <person name="Pachter L."/>
            <person name="Papaceit M."/>
            <person name="Parisi M.J."/>
            <person name="Parisi M."/>
            <person name="Parts L."/>
            <person name="Pedersen J.S."/>
            <person name="Pesole G."/>
            <person name="Phillippy A.M."/>
            <person name="Ponting C.P."/>
            <person name="Pop M."/>
            <person name="Porcelli D."/>
            <person name="Powell J.R."/>
            <person name="Prohaska S."/>
            <person name="Pruitt K."/>
            <person name="Puig M."/>
            <person name="Quesneville H."/>
            <person name="Ram K.R."/>
            <person name="Rand D."/>
            <person name="Rasmussen M.D."/>
            <person name="Reed L.K."/>
            <person name="Reenan R."/>
            <person name="Reily A."/>
            <person name="Remington K.A."/>
            <person name="Rieger T.T."/>
            <person name="Ritchie M.G."/>
            <person name="Robin C."/>
            <person name="Rogers Y.H."/>
            <person name="Rohde C."/>
            <person name="Rozas J."/>
            <person name="Rubenfield M.J."/>
            <person name="Ruiz A."/>
            <person name="Russo S."/>
            <person name="Salzberg S.L."/>
            <person name="Sanchez-Gracia A."/>
            <person name="Saranga D.J."/>
            <person name="Sato H."/>
            <person name="Schaeffer S.W."/>
            <person name="Schatz M.C."/>
            <person name="Schlenke T."/>
            <person name="Schwartz R."/>
            <person name="Segarra C."/>
            <person name="Singh R.S."/>
            <person name="Sirot L."/>
            <person name="Sirota M."/>
            <person name="Sisneros N.B."/>
            <person name="Smith C.D."/>
            <person name="Smith T.F."/>
            <person name="Spieth J."/>
            <person name="Stage D.E."/>
            <person name="Stark A."/>
            <person name="Stephan W."/>
            <person name="Strausberg R.L."/>
            <person name="Strempel S."/>
            <person name="Sturgill D."/>
            <person name="Sutton G."/>
            <person name="Sutton G.G."/>
            <person name="Tao W."/>
            <person name="Teichmann S."/>
            <person name="Tobari Y.N."/>
            <person name="Tomimura Y."/>
            <person name="Tsolas J.M."/>
            <person name="Valente V.L."/>
            <person name="Venter E."/>
            <person name="Venter J.C."/>
            <person name="Vicario S."/>
            <person name="Vieira F.G."/>
            <person name="Vilella A.J."/>
            <person name="Villasante A."/>
            <person name="Walenz B."/>
            <person name="Wang J."/>
            <person name="Wasserman M."/>
            <person name="Watts T."/>
            <person name="Wilson D."/>
            <person name="Wilson R.K."/>
            <person name="Wing R.A."/>
            <person name="Wolfner M.F."/>
            <person name="Wong A."/>
            <person name="Wong G.K."/>
            <person name="Wu C.I."/>
            <person name="Wu G."/>
            <person name="Yamamoto D."/>
            <person name="Yang H.P."/>
            <person name="Yang S.P."/>
            <person name="Yorke J.A."/>
            <person name="Yoshida K."/>
            <person name="Zdobnov E."/>
            <person name="Zhang P."/>
            <person name="Zhang Y."/>
            <person name="Zimin A.V."/>
            <person name="Baldwin J."/>
            <person name="Abdouelleil A."/>
            <person name="Abdulkadir J."/>
            <person name="Abebe A."/>
            <person name="Abera B."/>
            <person name="Abreu J."/>
            <person name="Acer S.C."/>
            <person name="Aftuck L."/>
            <person name="Alexander A."/>
            <person name="An P."/>
            <person name="Anderson E."/>
            <person name="Anderson S."/>
            <person name="Arachi H."/>
            <person name="Azer M."/>
            <person name="Bachantsang P."/>
            <person name="Barry A."/>
            <person name="Bayul T."/>
            <person name="Berlin A."/>
            <person name="Bessette D."/>
            <person name="Bloom T."/>
            <person name="Blye J."/>
            <person name="Boguslavskiy L."/>
            <person name="Bonnet C."/>
            <person name="Boukhgalter B."/>
            <person name="Bourzgui I."/>
            <person name="Brown A."/>
            <person name="Cahill P."/>
            <person name="Channer S."/>
            <person name="Cheshatsang Y."/>
            <person name="Chuda L."/>
            <person name="Citroen M."/>
            <person name="Collymore A."/>
            <person name="Cooke P."/>
            <person name="Costello M."/>
            <person name="D'Aco K."/>
            <person name="Daza R."/>
            <person name="De Haan G."/>
            <person name="DeGray S."/>
            <person name="DeMaso C."/>
            <person name="Dhargay N."/>
            <person name="Dooley K."/>
            <person name="Dooley E."/>
            <person name="Doricent M."/>
            <person name="Dorje P."/>
            <person name="Dorjee K."/>
            <person name="Dupes A."/>
            <person name="Elong R."/>
            <person name="Falk J."/>
            <person name="Farina A."/>
            <person name="Faro S."/>
            <person name="Ferguson D."/>
            <person name="Fisher S."/>
            <person name="Foley C.D."/>
            <person name="Franke A."/>
            <person name="Friedrich D."/>
            <person name="Gadbois L."/>
            <person name="Gearin G."/>
            <person name="Gearin C.R."/>
            <person name="Giannoukos G."/>
            <person name="Goode T."/>
            <person name="Graham J."/>
            <person name="Grandbois E."/>
            <person name="Grewal S."/>
            <person name="Gyaltsen K."/>
            <person name="Hafez N."/>
            <person name="Hagos B."/>
            <person name="Hall J."/>
            <person name="Henson C."/>
            <person name="Hollinger A."/>
            <person name="Honan T."/>
            <person name="Huard M.D."/>
            <person name="Hughes L."/>
            <person name="Hurhula B."/>
            <person name="Husby M.E."/>
            <person name="Kamat A."/>
            <person name="Kanga B."/>
            <person name="Kashin S."/>
            <person name="Khazanovich D."/>
            <person name="Kisner P."/>
            <person name="Lance K."/>
            <person name="Lara M."/>
            <person name="Lee W."/>
            <person name="Lennon N."/>
            <person name="Letendre F."/>
            <person name="LeVine R."/>
            <person name="Lipovsky A."/>
            <person name="Liu X."/>
            <person name="Liu J."/>
            <person name="Liu S."/>
            <person name="Lokyitsang T."/>
            <person name="Lokyitsang Y."/>
            <person name="Lubonja R."/>
            <person name="Lui A."/>
            <person name="MacDonald P."/>
            <person name="Magnisalis V."/>
            <person name="Maru K."/>
            <person name="Matthews C."/>
            <person name="McCusker W."/>
            <person name="McDonough S."/>
            <person name="Mehta T."/>
            <person name="Meldrim J."/>
            <person name="Meneus L."/>
            <person name="Mihai O."/>
            <person name="Mihalev A."/>
            <person name="Mihova T."/>
            <person name="Mittelman R."/>
            <person name="Mlenga V."/>
            <person name="Montmayeur A."/>
            <person name="Mulrain L."/>
            <person name="Navidi A."/>
            <person name="Naylor J."/>
            <person name="Negash T."/>
            <person name="Nguyen T."/>
            <person name="Nguyen N."/>
            <person name="Nicol R."/>
            <person name="Norbu C."/>
            <person name="Norbu N."/>
            <person name="Novod N."/>
            <person name="O'Neill B."/>
            <person name="Osman S."/>
            <person name="Markiewicz E."/>
            <person name="Oyono O.L."/>
            <person name="Patti C."/>
            <person name="Phunkhang P."/>
            <person name="Pierre F."/>
            <person name="Priest M."/>
            <person name="Raghuraman S."/>
            <person name="Rege F."/>
            <person name="Reyes R."/>
            <person name="Rise C."/>
            <person name="Rogov P."/>
            <person name="Ross K."/>
            <person name="Ryan E."/>
            <person name="Settipalli S."/>
            <person name="Shea T."/>
            <person name="Sherpa N."/>
            <person name="Shi L."/>
            <person name="Shih D."/>
            <person name="Sparrow T."/>
            <person name="Spaulding J."/>
            <person name="Stalker J."/>
            <person name="Stange-Thomann N."/>
            <person name="Stavropoulos S."/>
            <person name="Stone C."/>
            <person name="Strader C."/>
            <person name="Tesfaye S."/>
            <person name="Thomson T."/>
            <person name="Thoulutsang Y."/>
            <person name="Thoulutsang D."/>
            <person name="Topham K."/>
            <person name="Topping I."/>
            <person name="Tsamla T."/>
            <person name="Vassiliev H."/>
            <person name="Vo A."/>
            <person name="Wangchuk T."/>
            <person name="Wangdi T."/>
            <person name="Weiand M."/>
            <person name="Wilkinson J."/>
            <person name="Wilson A."/>
            <person name="Yadav S."/>
            <person name="Young G."/>
            <person name="Yu Q."/>
            <person name="Zembek L."/>
            <person name="Zhong D."/>
            <person name="Zimmer A."/>
            <person name="Zwirko Z."/>
            <person name="Jaffe D.B."/>
            <person name="Alvarez P."/>
            <person name="Brockman W."/>
            <person name="Butler J."/>
            <person name="Chin C."/>
            <person name="Gnerre S."/>
            <person name="Grabherr M."/>
            <person name="Kleber M."/>
            <person name="Mauceli E."/>
            <person name="MacCallum I."/>
        </authorList>
    </citation>
    <scope>NUCLEOTIDE SEQUENCE [LARGE SCALE GENOMIC DNA]</scope>
    <source>
        <strain evidence="2">white501</strain>
    </source>
</reference>